<name>A0A367KM77_RHIST</name>
<evidence type="ECO:0000313" key="2">
    <source>
        <dbReference type="EMBL" id="RCI03261.1"/>
    </source>
</evidence>
<keyword evidence="1" id="KW-0732">Signal</keyword>
<organism evidence="2 3">
    <name type="scientific">Rhizopus stolonifer</name>
    <name type="common">Rhizopus nigricans</name>
    <dbReference type="NCBI Taxonomy" id="4846"/>
    <lineage>
        <taxon>Eukaryota</taxon>
        <taxon>Fungi</taxon>
        <taxon>Fungi incertae sedis</taxon>
        <taxon>Mucoromycota</taxon>
        <taxon>Mucoromycotina</taxon>
        <taxon>Mucoromycetes</taxon>
        <taxon>Mucorales</taxon>
        <taxon>Mucorineae</taxon>
        <taxon>Rhizopodaceae</taxon>
        <taxon>Rhizopus</taxon>
    </lineage>
</organism>
<gene>
    <name evidence="2" type="ORF">CU098_007122</name>
</gene>
<dbReference type="EMBL" id="PJQM01001085">
    <property type="protein sequence ID" value="RCI03261.1"/>
    <property type="molecule type" value="Genomic_DNA"/>
</dbReference>
<dbReference type="AlphaFoldDB" id="A0A367KM77"/>
<accession>A0A367KM77</accession>
<evidence type="ECO:0000256" key="1">
    <source>
        <dbReference type="SAM" id="SignalP"/>
    </source>
</evidence>
<protein>
    <submittedName>
        <fullName evidence="2">Uncharacterized protein</fullName>
    </submittedName>
</protein>
<keyword evidence="3" id="KW-1185">Reference proteome</keyword>
<sequence>MQTRSLLSVLCVALVFIVCSPFVCAQECKTSPCPEPFGSCNQCYIGIEGIFPATREVCGFYDQEKCKKAFRNIFLCDDGINSCACVDTGGISAKMGGFP</sequence>
<proteinExistence type="predicted"/>
<comment type="caution">
    <text evidence="2">The sequence shown here is derived from an EMBL/GenBank/DDBJ whole genome shotgun (WGS) entry which is preliminary data.</text>
</comment>
<dbReference type="Proteomes" id="UP000253551">
    <property type="component" value="Unassembled WGS sequence"/>
</dbReference>
<feature type="chain" id="PRO_5017018541" evidence="1">
    <location>
        <begin position="26"/>
        <end position="99"/>
    </location>
</feature>
<reference evidence="2 3" key="1">
    <citation type="journal article" date="2018" name="G3 (Bethesda)">
        <title>Phylogenetic and Phylogenomic Definition of Rhizopus Species.</title>
        <authorList>
            <person name="Gryganskyi A.P."/>
            <person name="Golan J."/>
            <person name="Dolatabadi S."/>
            <person name="Mondo S."/>
            <person name="Robb S."/>
            <person name="Idnurm A."/>
            <person name="Muszewska A."/>
            <person name="Steczkiewicz K."/>
            <person name="Masonjones S."/>
            <person name="Liao H.L."/>
            <person name="Gajdeczka M.T."/>
            <person name="Anike F."/>
            <person name="Vuek A."/>
            <person name="Anishchenko I.M."/>
            <person name="Voigt K."/>
            <person name="de Hoog G.S."/>
            <person name="Smith M.E."/>
            <person name="Heitman J."/>
            <person name="Vilgalys R."/>
            <person name="Stajich J.E."/>
        </authorList>
    </citation>
    <scope>NUCLEOTIDE SEQUENCE [LARGE SCALE GENOMIC DNA]</scope>
    <source>
        <strain evidence="2 3">LSU 92-RS-03</strain>
    </source>
</reference>
<feature type="signal peptide" evidence="1">
    <location>
        <begin position="1"/>
        <end position="25"/>
    </location>
</feature>
<evidence type="ECO:0000313" key="3">
    <source>
        <dbReference type="Proteomes" id="UP000253551"/>
    </source>
</evidence>